<proteinExistence type="predicted"/>
<gene>
    <name evidence="1" type="ORF">SAMN05444388_102358</name>
</gene>
<evidence type="ECO:0000313" key="1">
    <source>
        <dbReference type="EMBL" id="SHG34775.1"/>
    </source>
</evidence>
<dbReference type="Proteomes" id="UP000184112">
    <property type="component" value="Unassembled WGS sequence"/>
</dbReference>
<organism evidence="1 2">
    <name type="scientific">Flavobacterium johnsoniae</name>
    <name type="common">Cytophaga johnsonae</name>
    <dbReference type="NCBI Taxonomy" id="986"/>
    <lineage>
        <taxon>Bacteria</taxon>
        <taxon>Pseudomonadati</taxon>
        <taxon>Bacteroidota</taxon>
        <taxon>Flavobacteriia</taxon>
        <taxon>Flavobacteriales</taxon>
        <taxon>Flavobacteriaceae</taxon>
        <taxon>Flavobacterium</taxon>
    </lineage>
</organism>
<sequence length="48" mass="5773">MFFWKKVRKKSVILFQSVLCRKTRFVLILLFKIDSAKLEKNDEKLGVK</sequence>
<name>A0A1M6X6N0_FLAJO</name>
<reference evidence="1 2" key="1">
    <citation type="submission" date="2016-11" db="EMBL/GenBank/DDBJ databases">
        <authorList>
            <person name="Jaros S."/>
            <person name="Januszkiewicz K."/>
            <person name="Wedrychowicz H."/>
        </authorList>
    </citation>
    <scope>NUCLEOTIDE SEQUENCE [LARGE SCALE GENOMIC DNA]</scope>
    <source>
        <strain evidence="1 2">DSM 6792</strain>
    </source>
</reference>
<dbReference type="EMBL" id="FQWH01000002">
    <property type="protein sequence ID" value="SHG34775.1"/>
    <property type="molecule type" value="Genomic_DNA"/>
</dbReference>
<protein>
    <submittedName>
        <fullName evidence="1">Uncharacterized protein</fullName>
    </submittedName>
</protein>
<evidence type="ECO:0000313" key="2">
    <source>
        <dbReference type="Proteomes" id="UP000184112"/>
    </source>
</evidence>
<dbReference type="AlphaFoldDB" id="A0A1M6X6N0"/>
<accession>A0A1M6X6N0</accession>